<name>A0A6A3NAJ8_9STRA</name>
<evidence type="ECO:0000313" key="1">
    <source>
        <dbReference type="EMBL" id="KAE9037831.1"/>
    </source>
</evidence>
<protein>
    <submittedName>
        <fullName evidence="2">Uncharacterized protein</fullName>
    </submittedName>
</protein>
<dbReference type="EMBL" id="QXFV01000287">
    <property type="protein sequence ID" value="KAE9042451.1"/>
    <property type="molecule type" value="Genomic_DNA"/>
</dbReference>
<evidence type="ECO:0000313" key="5">
    <source>
        <dbReference type="Proteomes" id="UP000434957"/>
    </source>
</evidence>
<evidence type="ECO:0000313" key="3">
    <source>
        <dbReference type="EMBL" id="KAE9348240.1"/>
    </source>
</evidence>
<dbReference type="EMBL" id="QXFT01000291">
    <property type="protein sequence ID" value="KAE9348240.1"/>
    <property type="molecule type" value="Genomic_DNA"/>
</dbReference>
<accession>A0A6A3NAJ8</accession>
<evidence type="ECO:0000313" key="2">
    <source>
        <dbReference type="EMBL" id="KAE9042451.1"/>
    </source>
</evidence>
<organism evidence="2 4">
    <name type="scientific">Phytophthora rubi</name>
    <dbReference type="NCBI Taxonomy" id="129364"/>
    <lineage>
        <taxon>Eukaryota</taxon>
        <taxon>Sar</taxon>
        <taxon>Stramenopiles</taxon>
        <taxon>Oomycota</taxon>
        <taxon>Peronosporomycetes</taxon>
        <taxon>Peronosporales</taxon>
        <taxon>Peronosporaceae</taxon>
        <taxon>Phytophthora</taxon>
    </lineage>
</organism>
<dbReference type="EMBL" id="QXFU01000285">
    <property type="protein sequence ID" value="KAE9037831.1"/>
    <property type="molecule type" value="Genomic_DNA"/>
</dbReference>
<keyword evidence="5" id="KW-1185">Reference proteome</keyword>
<comment type="caution">
    <text evidence="2">The sequence shown here is derived from an EMBL/GenBank/DDBJ whole genome shotgun (WGS) entry which is preliminary data.</text>
</comment>
<gene>
    <name evidence="2" type="ORF">PR001_g6173</name>
    <name evidence="1" type="ORF">PR002_g6341</name>
    <name evidence="3" type="ORF">PR003_g6508</name>
</gene>
<evidence type="ECO:0000313" key="4">
    <source>
        <dbReference type="Proteomes" id="UP000429607"/>
    </source>
</evidence>
<dbReference type="Proteomes" id="UP000435112">
    <property type="component" value="Unassembled WGS sequence"/>
</dbReference>
<reference evidence="4 6" key="1">
    <citation type="submission" date="2018-09" db="EMBL/GenBank/DDBJ databases">
        <title>Genomic investigation of the strawberry pathogen Phytophthora fragariae indicates pathogenicity is determined by transcriptional variation in three key races.</title>
        <authorList>
            <person name="Adams T.M."/>
            <person name="Armitage A.D."/>
            <person name="Sobczyk M.K."/>
            <person name="Bates H.J."/>
            <person name="Dunwell J.M."/>
            <person name="Nellist C.F."/>
            <person name="Harrison R.J."/>
        </authorList>
    </citation>
    <scope>NUCLEOTIDE SEQUENCE [LARGE SCALE GENOMIC DNA]</scope>
    <source>
        <strain evidence="2 4">SCRP249</strain>
        <strain evidence="1 6">SCRP324</strain>
        <strain evidence="3 5">SCRP333</strain>
    </source>
</reference>
<dbReference type="Proteomes" id="UP000434957">
    <property type="component" value="Unassembled WGS sequence"/>
</dbReference>
<sequence>MGGTALAVAATCQWHVAAGHCQGVTKRLYFQWKYRYKRLEVPGQVFARKTWSRKLQHC</sequence>
<dbReference type="AlphaFoldDB" id="A0A6A3NAJ8"/>
<proteinExistence type="predicted"/>
<dbReference type="Proteomes" id="UP000429607">
    <property type="component" value="Unassembled WGS sequence"/>
</dbReference>
<evidence type="ECO:0000313" key="6">
    <source>
        <dbReference type="Proteomes" id="UP000435112"/>
    </source>
</evidence>